<evidence type="ECO:0000256" key="1">
    <source>
        <dbReference type="ARBA" id="ARBA00022737"/>
    </source>
</evidence>
<gene>
    <name evidence="3" type="ORF">F963_02153</name>
</gene>
<dbReference type="PATRIC" id="fig|1217651.3.peg.2119"/>
<feature type="domain" description="Teneurin-like YD-shell" evidence="2">
    <location>
        <begin position="47"/>
        <end position="138"/>
    </location>
</feature>
<dbReference type="AlphaFoldDB" id="N8YR79"/>
<sequence length="355" mass="39443">MRIKMIKAMKNNRLPSQKIWSSAVQLMLLSFVLLFSQLTLAKDRIQYHVQNFDGSTLKVINEQGVVSQSYQYAPFGQQLQYKKPSNLKNPNAFVGGVQDTDDLVYLKQRHYNSVLGRFYQPDPVTFIMKGHGQTNRYQYGWNDTYSFSDPDGRAVQIPLIAFGIWALDNLRSDSPNVNNIPPSGVGDAALLGYSGASLLFEANMLRTGMALSASSLPLYTFLSKPTTVYRTMDQADYLILQTTGRLPGTASGTFISPNLAYAQGTYKGVTVEFQINPQFYDQMLKIATRDTSKAVSSFPQYASLPINRSGWGSSSVLIKSEEYGVSGGIISIGLGRGKGLDLFNQNIIRFKEVPR</sequence>
<dbReference type="Gene3D" id="2.180.10.10">
    <property type="entry name" value="RHS repeat-associated core"/>
    <property type="match status" value="1"/>
</dbReference>
<evidence type="ECO:0000259" key="2">
    <source>
        <dbReference type="Pfam" id="PF25023"/>
    </source>
</evidence>
<dbReference type="InterPro" id="IPR022385">
    <property type="entry name" value="Rhs_assc_core"/>
</dbReference>
<dbReference type="Proteomes" id="UP000013270">
    <property type="component" value="Unassembled WGS sequence"/>
</dbReference>
<reference evidence="3 4" key="1">
    <citation type="submission" date="2013-02" db="EMBL/GenBank/DDBJ databases">
        <title>The Genome Sequence of Acinetobacter bereziniae NIPH 3.</title>
        <authorList>
            <consortium name="The Broad Institute Genome Sequencing Platform"/>
            <consortium name="The Broad Institute Genome Sequencing Center for Infectious Disease"/>
            <person name="Cerqueira G."/>
            <person name="Feldgarden M."/>
            <person name="Courvalin P."/>
            <person name="Perichon B."/>
            <person name="Grillot-Courvalin C."/>
            <person name="Clermont D."/>
            <person name="Rocha E."/>
            <person name="Yoon E.-J."/>
            <person name="Nemec A."/>
            <person name="Walker B."/>
            <person name="Young S.K."/>
            <person name="Zeng Q."/>
            <person name="Gargeya S."/>
            <person name="Fitzgerald M."/>
            <person name="Haas B."/>
            <person name="Abouelleil A."/>
            <person name="Alvarado L."/>
            <person name="Arachchi H.M."/>
            <person name="Berlin A.M."/>
            <person name="Chapman S.B."/>
            <person name="Dewar J."/>
            <person name="Goldberg J."/>
            <person name="Griggs A."/>
            <person name="Gujja S."/>
            <person name="Hansen M."/>
            <person name="Howarth C."/>
            <person name="Imamovic A."/>
            <person name="Larimer J."/>
            <person name="McCowan C."/>
            <person name="Murphy C."/>
            <person name="Neiman D."/>
            <person name="Pearson M."/>
            <person name="Priest M."/>
            <person name="Roberts A."/>
            <person name="Saif S."/>
            <person name="Shea T."/>
            <person name="Sisk P."/>
            <person name="Sykes S."/>
            <person name="Wortman J."/>
            <person name="Nusbaum C."/>
            <person name="Birren B."/>
        </authorList>
    </citation>
    <scope>NUCLEOTIDE SEQUENCE [LARGE SCALE GENOMIC DNA]</scope>
    <source>
        <strain evidence="3 4">NIPH 3</strain>
    </source>
</reference>
<dbReference type="HOGENOM" id="CLU_775290_0_0_6"/>
<keyword evidence="1" id="KW-0677">Repeat</keyword>
<comment type="caution">
    <text evidence="3">The sequence shown here is derived from an EMBL/GenBank/DDBJ whole genome shotgun (WGS) entry which is preliminary data.</text>
</comment>
<dbReference type="NCBIfam" id="TIGR03696">
    <property type="entry name" value="Rhs_assc_core"/>
    <property type="match status" value="1"/>
</dbReference>
<dbReference type="Pfam" id="PF25023">
    <property type="entry name" value="TEN_YD-shell"/>
    <property type="match status" value="1"/>
</dbReference>
<evidence type="ECO:0000313" key="3">
    <source>
        <dbReference type="EMBL" id="ENV21760.1"/>
    </source>
</evidence>
<evidence type="ECO:0000313" key="4">
    <source>
        <dbReference type="Proteomes" id="UP000013270"/>
    </source>
</evidence>
<organism evidence="3 4">
    <name type="scientific">Acinetobacter bereziniae NIPH 3</name>
    <dbReference type="NCBI Taxonomy" id="1217651"/>
    <lineage>
        <taxon>Bacteria</taxon>
        <taxon>Pseudomonadati</taxon>
        <taxon>Pseudomonadota</taxon>
        <taxon>Gammaproteobacteria</taxon>
        <taxon>Moraxellales</taxon>
        <taxon>Moraxellaceae</taxon>
        <taxon>Acinetobacter</taxon>
    </lineage>
</organism>
<dbReference type="EMBL" id="APPK01000036">
    <property type="protein sequence ID" value="ENV21760.1"/>
    <property type="molecule type" value="Genomic_DNA"/>
</dbReference>
<accession>N8YR79</accession>
<protein>
    <recommendedName>
        <fullName evidence="2">Teneurin-like YD-shell domain-containing protein</fullName>
    </recommendedName>
</protein>
<name>N8YR79_ACIBZ</name>
<proteinExistence type="predicted"/>
<dbReference type="InterPro" id="IPR056823">
    <property type="entry name" value="TEN-like_YD-shell"/>
</dbReference>